<reference evidence="9" key="2">
    <citation type="journal article" date="2019" name="Mol. Phylogenet. Evol.">
        <title>Reassessment of the classification of bryopsidales (chlorophyta) based on chloroplast phylogenomic analyses.</title>
        <authorList>
            <person name="Cremen M.C."/>
            <person name="Leliaert F."/>
            <person name="West J."/>
            <person name="Lam D.W."/>
            <person name="Shimada S."/>
            <person name="Lopez-Bautista J.M."/>
            <person name="Verbruggen H."/>
        </authorList>
    </citation>
    <scope>NUCLEOTIDE SEQUENCE</scope>
</reference>
<evidence type="ECO:0000256" key="1">
    <source>
        <dbReference type="ARBA" id="ARBA00010761"/>
    </source>
</evidence>
<keyword evidence="2 5" id="KW-0689">Ribosomal protein</keyword>
<dbReference type="InterPro" id="IPR057258">
    <property type="entry name" value="Ribosomal_uS3"/>
</dbReference>
<dbReference type="NCBIfam" id="TIGR01009">
    <property type="entry name" value="rpsC_bact"/>
    <property type="match status" value="1"/>
</dbReference>
<dbReference type="SUPFAM" id="SSF54814">
    <property type="entry name" value="Prokaryotic type KH domain (KH-domain type II)"/>
    <property type="match status" value="1"/>
</dbReference>
<keyword evidence="7 9" id="KW-0150">Chloroplast</keyword>
<dbReference type="GO" id="GO:0003723">
    <property type="term" value="F:RNA binding"/>
    <property type="evidence" value="ECO:0007669"/>
    <property type="project" value="InterPro"/>
</dbReference>
<evidence type="ECO:0000256" key="2">
    <source>
        <dbReference type="ARBA" id="ARBA00022980"/>
    </source>
</evidence>
<evidence type="ECO:0000259" key="8">
    <source>
        <dbReference type="Pfam" id="PF00189"/>
    </source>
</evidence>
<dbReference type="AlphaFoldDB" id="A0A386AWX3"/>
<dbReference type="InterPro" id="IPR005704">
    <property type="entry name" value="Ribosomal_uS3_bac-typ"/>
</dbReference>
<organism evidence="9">
    <name type="scientific">Dichotomosiphon tuberosus</name>
    <dbReference type="NCBI Taxonomy" id="118263"/>
    <lineage>
        <taxon>Eukaryota</taxon>
        <taxon>Viridiplantae</taxon>
        <taxon>Chlorophyta</taxon>
        <taxon>core chlorophytes</taxon>
        <taxon>Ulvophyceae</taxon>
        <taxon>TCBD clade</taxon>
        <taxon>Bryopsidales</taxon>
        <taxon>Halimedineae</taxon>
        <taxon>Dichotomosiphonaceae</taxon>
        <taxon>Dichotomosiphon</taxon>
    </lineage>
</organism>
<geneLocation type="chloroplast" evidence="9"/>
<dbReference type="SUPFAM" id="SSF54821">
    <property type="entry name" value="Ribosomal protein S3 C-terminal domain"/>
    <property type="match status" value="1"/>
</dbReference>
<keyword evidence="3 5" id="KW-0687">Ribonucleoprotein</keyword>
<keyword evidence="7 9" id="KW-0934">Plastid</keyword>
<protein>
    <recommendedName>
        <fullName evidence="4 5">Small ribosomal subunit protein uS3c</fullName>
    </recommendedName>
</protein>
<dbReference type="Pfam" id="PF00189">
    <property type="entry name" value="Ribosomal_S3_C"/>
    <property type="match status" value="1"/>
</dbReference>
<gene>
    <name evidence="5 9" type="primary">rps3</name>
</gene>
<dbReference type="InterPro" id="IPR009019">
    <property type="entry name" value="KH_sf_prok-type"/>
</dbReference>
<comment type="similarity">
    <text evidence="1 5 6">Belongs to the universal ribosomal protein uS3 family.</text>
</comment>
<proteinExistence type="inferred from homology"/>
<comment type="subunit">
    <text evidence="5 7">Part of the 30S ribosomal subunit.</text>
</comment>
<dbReference type="PANTHER" id="PTHR11760">
    <property type="entry name" value="30S/40S RIBOSOMAL PROTEIN S3"/>
    <property type="match status" value="1"/>
</dbReference>
<accession>A0A386AWX3</accession>
<dbReference type="EMBL" id="MH591082">
    <property type="protein sequence ID" value="AYC63861.1"/>
    <property type="molecule type" value="Genomic_DNA"/>
</dbReference>
<dbReference type="CDD" id="cd02412">
    <property type="entry name" value="KH-II_30S_S3"/>
    <property type="match status" value="1"/>
</dbReference>
<evidence type="ECO:0000256" key="4">
    <source>
        <dbReference type="ARBA" id="ARBA00035154"/>
    </source>
</evidence>
<dbReference type="GO" id="GO:0003735">
    <property type="term" value="F:structural constituent of ribosome"/>
    <property type="evidence" value="ECO:0007669"/>
    <property type="project" value="InterPro"/>
</dbReference>
<dbReference type="Gene3D" id="3.30.1140.32">
    <property type="entry name" value="Ribosomal protein S3, C-terminal domain"/>
    <property type="match status" value="1"/>
</dbReference>
<feature type="domain" description="Small ribosomal subunit protein uS3 C-terminal" evidence="8">
    <location>
        <begin position="136"/>
        <end position="218"/>
    </location>
</feature>
<dbReference type="InterPro" id="IPR015946">
    <property type="entry name" value="KH_dom-like_a/b"/>
</dbReference>
<evidence type="ECO:0000256" key="6">
    <source>
        <dbReference type="RuleBase" id="RU003624"/>
    </source>
</evidence>
<sequence>MGQKVHPVGFRLGITKYHQSQWYASKYNYSTFFSEDFFLRKIILKNFTNTTISKIEIHRKMEDDFHIIIYTLQAKSILGDDDENLVILKKYFVDELKKYRNKKNVKLNNSNEIKLSLCIIELTKPELNASIISNIIAEQLQKRILFRRIIKKSIQSAQNAEVKGIKIQISGRLNGSEIARSEWIRHGSIPLQTLNANIDYCFREIKTIYGILGIKVWVL</sequence>
<name>A0A386AWX3_9CHLO</name>
<evidence type="ECO:0000256" key="3">
    <source>
        <dbReference type="ARBA" id="ARBA00023274"/>
    </source>
</evidence>
<evidence type="ECO:0000256" key="5">
    <source>
        <dbReference type="HAMAP-Rule" id="MF_01309"/>
    </source>
</evidence>
<evidence type="ECO:0000313" key="9">
    <source>
        <dbReference type="EMBL" id="AYC63861.1"/>
    </source>
</evidence>
<evidence type="ECO:0000256" key="7">
    <source>
        <dbReference type="RuleBase" id="RU003626"/>
    </source>
</evidence>
<dbReference type="Gene3D" id="3.30.300.20">
    <property type="match status" value="1"/>
</dbReference>
<dbReference type="GO" id="GO:0009507">
    <property type="term" value="C:chloroplast"/>
    <property type="evidence" value="ECO:0007669"/>
    <property type="project" value="UniProtKB-SubCell"/>
</dbReference>
<dbReference type="GO" id="GO:0022627">
    <property type="term" value="C:cytosolic small ribosomal subunit"/>
    <property type="evidence" value="ECO:0007669"/>
    <property type="project" value="TreeGrafter"/>
</dbReference>
<dbReference type="GO" id="GO:0006412">
    <property type="term" value="P:translation"/>
    <property type="evidence" value="ECO:0007669"/>
    <property type="project" value="UniProtKB-UniRule"/>
</dbReference>
<dbReference type="InterPro" id="IPR001351">
    <property type="entry name" value="Ribosomal_uS3_C"/>
</dbReference>
<dbReference type="InterPro" id="IPR018280">
    <property type="entry name" value="Ribosomal_uS3_CS"/>
</dbReference>
<dbReference type="InterPro" id="IPR036419">
    <property type="entry name" value="Ribosomal_S3_C_sf"/>
</dbReference>
<dbReference type="PANTHER" id="PTHR11760:SF19">
    <property type="entry name" value="SMALL RIBOSOMAL SUBUNIT PROTEIN US3C"/>
    <property type="match status" value="1"/>
</dbReference>
<dbReference type="PROSITE" id="PS00548">
    <property type="entry name" value="RIBOSOMAL_S3"/>
    <property type="match status" value="1"/>
</dbReference>
<dbReference type="HAMAP" id="MF_01309_B">
    <property type="entry name" value="Ribosomal_uS3_B"/>
    <property type="match status" value="1"/>
</dbReference>
<comment type="subcellular location">
    <subcellularLocation>
        <location evidence="5 7">Plastid</location>
        <location evidence="5 7">Chloroplast</location>
    </subcellularLocation>
</comment>
<reference evidence="9" key="1">
    <citation type="submission" date="2018-07" db="EMBL/GenBank/DDBJ databases">
        <authorList>
            <person name="Quirk P.G."/>
            <person name="Krulwich T.A."/>
        </authorList>
    </citation>
    <scope>NUCLEOTIDE SEQUENCE</scope>
</reference>